<dbReference type="PROSITE" id="PS50878">
    <property type="entry name" value="RT_POL"/>
    <property type="match status" value="1"/>
</dbReference>
<evidence type="ECO:0000313" key="3">
    <source>
        <dbReference type="Proteomes" id="UP001151760"/>
    </source>
</evidence>
<dbReference type="InterPro" id="IPR043502">
    <property type="entry name" value="DNA/RNA_pol_sf"/>
</dbReference>
<dbReference type="InterPro" id="IPR025558">
    <property type="entry name" value="DUF4283"/>
</dbReference>
<dbReference type="CDD" id="cd01650">
    <property type="entry name" value="RT_nLTR_like"/>
    <property type="match status" value="1"/>
</dbReference>
<dbReference type="SUPFAM" id="SSF56219">
    <property type="entry name" value="DNase I-like"/>
    <property type="match status" value="1"/>
</dbReference>
<protein>
    <recommendedName>
        <fullName evidence="1">Reverse transcriptase domain-containing protein</fullName>
    </recommendedName>
</protein>
<comment type="caution">
    <text evidence="2">The sequence shown here is derived from an EMBL/GenBank/DDBJ whole genome shotgun (WGS) entry which is preliminary data.</text>
</comment>
<evidence type="ECO:0000313" key="2">
    <source>
        <dbReference type="EMBL" id="GJU01387.1"/>
    </source>
</evidence>
<organism evidence="2 3">
    <name type="scientific">Tanacetum coccineum</name>
    <dbReference type="NCBI Taxonomy" id="301880"/>
    <lineage>
        <taxon>Eukaryota</taxon>
        <taxon>Viridiplantae</taxon>
        <taxon>Streptophyta</taxon>
        <taxon>Embryophyta</taxon>
        <taxon>Tracheophyta</taxon>
        <taxon>Spermatophyta</taxon>
        <taxon>Magnoliopsida</taxon>
        <taxon>eudicotyledons</taxon>
        <taxon>Gunneridae</taxon>
        <taxon>Pentapetalae</taxon>
        <taxon>asterids</taxon>
        <taxon>campanulids</taxon>
        <taxon>Asterales</taxon>
        <taxon>Asteraceae</taxon>
        <taxon>Asteroideae</taxon>
        <taxon>Anthemideae</taxon>
        <taxon>Anthemidinae</taxon>
        <taxon>Tanacetum</taxon>
    </lineage>
</organism>
<dbReference type="SUPFAM" id="SSF56672">
    <property type="entry name" value="DNA/RNA polymerases"/>
    <property type="match status" value="1"/>
</dbReference>
<proteinExistence type="predicted"/>
<reference evidence="2" key="2">
    <citation type="submission" date="2022-01" db="EMBL/GenBank/DDBJ databases">
        <authorList>
            <person name="Yamashiro T."/>
            <person name="Shiraishi A."/>
            <person name="Satake H."/>
            <person name="Nakayama K."/>
        </authorList>
    </citation>
    <scope>NUCLEOTIDE SEQUENCE</scope>
</reference>
<dbReference type="Gene3D" id="3.60.10.10">
    <property type="entry name" value="Endonuclease/exonuclease/phosphatase"/>
    <property type="match status" value="1"/>
</dbReference>
<dbReference type="Pfam" id="PF00078">
    <property type="entry name" value="RVT_1"/>
    <property type="match status" value="1"/>
</dbReference>
<keyword evidence="3" id="KW-1185">Reference proteome</keyword>
<reference evidence="2" key="1">
    <citation type="journal article" date="2022" name="Int. J. Mol. Sci.">
        <title>Draft Genome of Tanacetum Coccineum: Genomic Comparison of Closely Related Tanacetum-Family Plants.</title>
        <authorList>
            <person name="Yamashiro T."/>
            <person name="Shiraishi A."/>
            <person name="Nakayama K."/>
            <person name="Satake H."/>
        </authorList>
    </citation>
    <scope>NUCLEOTIDE SEQUENCE</scope>
</reference>
<feature type="domain" description="Reverse transcriptase" evidence="1">
    <location>
        <begin position="707"/>
        <end position="985"/>
    </location>
</feature>
<sequence>MEHLRLNQGNIVVSLQVIMCNCADGSFAVKDDAVASKDTVRPKDTAVSKEASEIFGTSKNDANLNEPIGFQETLDATVKPTAFTYSFANAVSARFANTLYGYFIGDRLAFPLVENYVNNTWAKYGLKRIQLHENFFMFQFNTKEGMESVMANGPWLIRYVPLILNIWTPTTDLKKDVISTAPLNTYARVLVEFSADEELKKSIVVAIPRGNGKGHTLVTVDVEYEWTPPRCSICKVFDHKSEKCPTLPKVDVMVNEKNDGFTEVKRKKRILNASDDEVDEELLVGKDGTVTFKNPGGKHSCWTLIYNDYALLSLEIGIGRRMVLGVTKVLELFWDGIVMELMSLWKSLCKHKAYIRNRPWSIMGDFNASLFPNESTAGSSKVDISMRDFRDCVEEIEVSDVQSSGLQFTWNQKPQGGIGIMKKLDRIMVNDEFRDQFMGAHAIFKPYRISDHSPSVLCIPTMNKMKPKLLNSLVLTSHDRFLDVIKEEWTHYISGFHMYRVVKKLKNLKKPLRKLMYDKGNLHSNVTRLRDDLDVIQAAIDSDPFNMTFRDREAVCIADFNQAVLMEERFLKQKAKIKWLKEGDSNSAYYHKMVKSRVSKSRIDVVTNAEGVLFENDNVPNAFVTHYEMFLGHAGDMNEVNLDNLFKSRINDLDALDMVREVTNKEVKDALFSMGDDKSPGPDGYTAAFFKEAWSIVEVDVSNAIREFFRNGTILKELNHTIIALIPKVKAPMRVNDYRPISCCNVLFKCISKIIANRIKYCLKFIVSPNQSAFVPGRSITDNILLTQELMHNYHLDRGIPRCAFKVDIQKAYDTVDWSFLRMILHGFGFPDKMIAWIMECVSTTSYSISINGSLHGYFKGKRGLRQGDPLSPYLFTLVMEVLTLMLQRRVSMTEGFTYHRYCSKMDLINLCFADDLFLFAYGDVNSASIIKESLDEFKNASGLVPSLPKSTAYFCNVLNHVKLSILQILPFEEGRLPDWKNKALSIAGRLQLIQSVLGSMHIYWASVFTLPSSVLLNIEQILRQFLWNHGSSGKAKSKVAWEIVCLPKDEGGLGIRRLECFNSALMASHIWKLLTLKESLWVKWIHEYKLKGRNFWDYPMRGNMSWGWRKILRLRPVIRRFIWSKLGNGHATSLWFDKWSTLEPLANFVSPRDVARAGLSLKSKVSDVLVYGNWSWPNDLVTKYPILPNYNTPINNELDRLVWSDRFGNIQKFSVSQVWSDIRSRNTRLIESVVAKLVVAATAYYIWQERNWRLFQKGKRKVDQIVDCIKTVVRLKLLSCKLKKSKSGERLARLWDLPDAIFI</sequence>
<dbReference type="Proteomes" id="UP001151760">
    <property type="component" value="Unassembled WGS sequence"/>
</dbReference>
<dbReference type="EMBL" id="BQNB010020958">
    <property type="protein sequence ID" value="GJU01387.1"/>
    <property type="molecule type" value="Genomic_DNA"/>
</dbReference>
<dbReference type="InterPro" id="IPR000477">
    <property type="entry name" value="RT_dom"/>
</dbReference>
<dbReference type="PANTHER" id="PTHR33116:SF76">
    <property type="entry name" value="DUF4283 DOMAIN-CONTAINING PROTEIN"/>
    <property type="match status" value="1"/>
</dbReference>
<dbReference type="InterPro" id="IPR036691">
    <property type="entry name" value="Endo/exonu/phosph_ase_sf"/>
</dbReference>
<gene>
    <name evidence="2" type="ORF">Tco_1111725</name>
</gene>
<dbReference type="PANTHER" id="PTHR33116">
    <property type="entry name" value="REVERSE TRANSCRIPTASE ZINC-BINDING DOMAIN-CONTAINING PROTEIN-RELATED-RELATED"/>
    <property type="match status" value="1"/>
</dbReference>
<accession>A0ABQ5IMJ8</accession>
<evidence type="ECO:0000259" key="1">
    <source>
        <dbReference type="PROSITE" id="PS50878"/>
    </source>
</evidence>
<dbReference type="Pfam" id="PF14111">
    <property type="entry name" value="DUF4283"/>
    <property type="match status" value="1"/>
</dbReference>
<name>A0ABQ5IMJ8_9ASTR</name>